<dbReference type="InterPro" id="IPR023825">
    <property type="entry name" value="CRISPR-assoc_RAMP_BGP1436"/>
</dbReference>
<evidence type="ECO:0000313" key="2">
    <source>
        <dbReference type="Proteomes" id="UP000004200"/>
    </source>
</evidence>
<dbReference type="eggNOG" id="COG1337">
    <property type="taxonomic scope" value="Bacteria"/>
</dbReference>
<comment type="caution">
    <text evidence="1">The sequence shown here is derived from an EMBL/GenBank/DDBJ whole genome shotgun (WGS) entry which is preliminary data.</text>
</comment>
<dbReference type="STRING" id="765913.ThidrDRAFT_1153"/>
<name>G2DYP1_9GAMM</name>
<dbReference type="PATRIC" id="fig|765913.3.peg.1184"/>
<dbReference type="AlphaFoldDB" id="G2DYP1"/>
<dbReference type="RefSeq" id="WP_007039868.1">
    <property type="nucleotide sequence ID" value="NZ_AFWT01000006.1"/>
</dbReference>
<keyword evidence="2" id="KW-1185">Reference proteome</keyword>
<dbReference type="EMBL" id="AFWT01000006">
    <property type="protein sequence ID" value="EGV32668.1"/>
    <property type="molecule type" value="Genomic_DNA"/>
</dbReference>
<sequence length="734" mass="82070">MWIETEIEGTANAAKGRKVFFFSAKRQDGKNLVAQEYLVHKGIGSKPTIGLAVRIQVDGERVVKVELNRRKAVMLPYGFIPIDSRQAVADTPVLHDGSSGGDLLSGEILCELEALTPLLPGNMRYAVSQADRQRLQQWGFDELKEDKQIAEPLRLTDGRVVIAGTALKGMIRQSLGALTSAPMERVGERHFTYRPNLDFNKYGTEERYVVRPALVIAERNGGWEIEIFDNARAALFVRQNAEQRIRKAAVDGVVLGEVSGIKEDRNRIMPDMMSSHSFNHRLANYKGGIDGQGLLGDAFTPPTRTYRLALVPRKADFRIEIKADLYQCYLRDQKQVLADHTKGHLAGHPLKFDAKQVSNSIEANAEFSPDQLIYVELKTDSQGKVSVNSQVVSCGHHFRYRRAYTSSIRLQEGHPRACLTPIAEEQAPESKGSIDVAPQRLTGARLLFGYARNDKTNRIGQGAFERLAGRIAINHAVTDSEPRFLGDPAKGYCIPLKILGQPKPSAWEFYLQQPKNSKDPLNTYGDLPGDPGGELAGRKFYRHQKGTDKADIEADTDETINSDQATLARFICQPGTSFRFTIRFARLRALELGALFAVLEPHRLAPEGKADDYAHKLGLGRPLGMGSVRITRRALRVRLEKDTVFLDDSALDNTLSEAIRALRGKLDDDLVRQWLDAHRMVADQRLGYPLDKTKVNGNTVQTIYAWHTAVRRAYSQLRRQESPDWSALANKINR</sequence>
<organism evidence="1 2">
    <name type="scientific">Thiorhodococcus drewsii AZ1</name>
    <dbReference type="NCBI Taxonomy" id="765913"/>
    <lineage>
        <taxon>Bacteria</taxon>
        <taxon>Pseudomonadati</taxon>
        <taxon>Pseudomonadota</taxon>
        <taxon>Gammaproteobacteria</taxon>
        <taxon>Chromatiales</taxon>
        <taxon>Chromatiaceae</taxon>
        <taxon>Thiorhodococcus</taxon>
    </lineage>
</organism>
<protein>
    <submittedName>
        <fullName evidence="1">CRISPR system related protein, RAMP superfamily</fullName>
    </submittedName>
</protein>
<gene>
    <name evidence="1" type="ORF">ThidrDRAFT_1153</name>
</gene>
<dbReference type="Proteomes" id="UP000004200">
    <property type="component" value="Unassembled WGS sequence"/>
</dbReference>
<reference evidence="1 2" key="1">
    <citation type="submission" date="2011-06" db="EMBL/GenBank/DDBJ databases">
        <title>The draft genome of Thiorhodococcus drewsii AZ1.</title>
        <authorList>
            <consortium name="US DOE Joint Genome Institute (JGI-PGF)"/>
            <person name="Lucas S."/>
            <person name="Han J."/>
            <person name="Lapidus A."/>
            <person name="Cheng J.-F."/>
            <person name="Goodwin L."/>
            <person name="Pitluck S."/>
            <person name="Peters L."/>
            <person name="Land M.L."/>
            <person name="Hauser L."/>
            <person name="Vogl K."/>
            <person name="Liu Z."/>
            <person name="Imhoff J."/>
            <person name="Thiel V."/>
            <person name="Frigaard N.-U."/>
            <person name="Bryant D.A."/>
            <person name="Woyke T.J."/>
        </authorList>
    </citation>
    <scope>NUCLEOTIDE SEQUENCE [LARGE SCALE GENOMIC DNA]</scope>
    <source>
        <strain evidence="1 2">AZ1</strain>
    </source>
</reference>
<dbReference type="OrthoDB" id="5362408at2"/>
<dbReference type="NCBIfam" id="TIGR03986">
    <property type="entry name" value="TIGR03986 family CRISPR-associated RAMP protein"/>
    <property type="match status" value="1"/>
</dbReference>
<evidence type="ECO:0000313" key="1">
    <source>
        <dbReference type="EMBL" id="EGV32668.1"/>
    </source>
</evidence>
<proteinExistence type="predicted"/>
<accession>G2DYP1</accession>